<evidence type="ECO:0000256" key="1">
    <source>
        <dbReference type="SAM" id="Coils"/>
    </source>
</evidence>
<proteinExistence type="predicted"/>
<comment type="caution">
    <text evidence="3">The sequence shown here is derived from an EMBL/GenBank/DDBJ whole genome shotgun (WGS) entry which is preliminary data.</text>
</comment>
<reference evidence="3" key="2">
    <citation type="submission" date="2023-03" db="EMBL/GenBank/DDBJ databases">
        <authorList>
            <person name="Inwood S.N."/>
            <person name="Skelly J.G."/>
            <person name="Guhlin J."/>
            <person name="Harrop T.W.R."/>
            <person name="Goldson S.G."/>
            <person name="Dearden P.K."/>
        </authorList>
    </citation>
    <scope>NUCLEOTIDE SEQUENCE</scope>
    <source>
        <strain evidence="3">Irish</strain>
        <tissue evidence="3">Whole body</tissue>
    </source>
</reference>
<sequence>MRRLIVGLLIIFVINSQVYTQTPFSLGNIWTLLKWSDELFIKGITYKASVDLIADSTGDEFAKVIAEVEKVSLQLETFSTKINQKLDSIINTLVHDLRDNIILQFGKTQLHNLFNTIDRLHSQAVKLKIRGRFGNIILENFVKLTLWSSNSVPSILEQIYQSILPSKHYIIPPLIQLMIQDAQYNLEYDCNKYMSAQQQMYYIFNRIILAEMKGLSILTYAYSTQQILDDSYNYTIELCDAKRIFRSRIQDYYTHLTKALSLFPRDVHRCDVDPSRVGVDFIELYRFSRANIFSMYNLTSALKINRARTGNCRLRCDEINESTLGYDAKTSGTTIYNCQYLGGRVKACPYQKSLHREYLWWKNQKGTYGHYKPCDNEEDLSGFIEDTSYLGTPTDLKRCDTCVCSVDMNAIEKPIVEGNAQLPFSISDLWTVMKWCDTLVEKSVVYKSAVDAIKDGDNNKELSKLLNEVEKISSQLDSFASKIDQKLDGILKTLLNNLRDNIVLQFGKTQLNDLFNTIDRLHNKAITLRFRAQFGESILRNFVESILWNSKSVPETLEQINQLILPSTHYVVPPFIQLMLKDAQDNLQYDCDQYMSAQQRIYYIFIQVILSELQGLTALKYAYSVQQMLDRSYNYSIELENAKQLSQNRIQNYYKYLSTPMRYFPQEIHRCDPNPGKRDTDFFELYKFSRAGIFNKINLTSGLKSDSAKIGHCSESCSELNESKFGEDIKSSGKTVYNCQYFGGPVKVCPAPTNSYRDYIWWKNDEGTYGHNTNCNNELDMSGFREKNPLLGVPVQLYDCDTCVCSVDMNTIENHSTDETAIASISITPQISDISQNMVVTGVRFIVENHAVHIQIQENKFSPGGIATNDSSWKNVSNRYITSNKIKQFEGIKYAAFDHNWKTLLLDNIMLPDRYVITGLKFERKNRTSSFMLKVHATEFDFNSGLLNAESIDAIKGDHNDKKLTKLLNEVEKISSQLDSFASEIDQKLDGILKTLLNNLRDNIILQFQKKQLNDLLDTIDRLHNKAKTLRFGAQFGESILRNFVESILWNSKSVPETLEQINQLILPSTHYVVPPFIQLMLKDAQDNLQYDCDQYMSAQQRMYYIFIQVILGELRGLTAIKYAYSVQQMLDISYNYSIELEKAKQLSQNRIQNYYKYLSTLMEYFPQEIHRCDPNPGKRDTDFFELYKFSRAEIFNEKNLTSGLKSNSAETGSCRKSCSELNESTFGDDIKSSGKTVYNCQYFGGLVKVCPAPTNSYRDYIWWKNDKATYGHNTNCDNELDMSGFRMENPNLGVPVRLYNCDTCVCSVDMNTIENRSTDETAIASISITPQISDISQNMVVTGVRFIVENHAVHIQIQENKFSPGGIATNNSSWKNVSNRYITSNIIEQFEGIKYAAFDHNWKTLLLDNIMLPDRYVITGLKFERESGTSSFMLKVHATEFDFNSGLLNAESSKWFYYTNFDKESNIAIRKSIELTAPDDPTRCQIYDYDKETHKSIKFQHTDRHKDAGQNTVPFFDAQPVDTQPPFPLSGIGLFHRHKDGFGGYIAPRIFTAEVFRNIKTISSIKES</sequence>
<dbReference type="Pfam" id="PF16061">
    <property type="entry name" value="DUF4803"/>
    <property type="match status" value="3"/>
</dbReference>
<keyword evidence="2" id="KW-0732">Signal</keyword>
<feature type="coiled-coil region" evidence="1">
    <location>
        <begin position="964"/>
        <end position="1026"/>
    </location>
</feature>
<keyword evidence="4" id="KW-1185">Reference proteome</keyword>
<reference evidence="3" key="1">
    <citation type="journal article" date="2023" name="bioRxiv">
        <title>Scaffold-level genome assemblies of two parasitoid biocontrol wasps reveal the parthenogenesis mechanism and an associated novel virus.</title>
        <authorList>
            <person name="Inwood S."/>
            <person name="Skelly J."/>
            <person name="Guhlin J."/>
            <person name="Harrop T."/>
            <person name="Goldson S."/>
            <person name="Dearden P."/>
        </authorList>
    </citation>
    <scope>NUCLEOTIDE SEQUENCE</scope>
    <source>
        <strain evidence="3">Irish</strain>
        <tissue evidence="3">Whole body</tissue>
    </source>
</reference>
<evidence type="ECO:0000256" key="2">
    <source>
        <dbReference type="SAM" id="SignalP"/>
    </source>
</evidence>
<dbReference type="EMBL" id="JAQQBS010000001">
    <property type="protein sequence ID" value="KAK0177633.1"/>
    <property type="molecule type" value="Genomic_DNA"/>
</dbReference>
<gene>
    <name evidence="3" type="ORF">PV328_001667</name>
</gene>
<feature type="signal peptide" evidence="2">
    <location>
        <begin position="1"/>
        <end position="20"/>
    </location>
</feature>
<protein>
    <submittedName>
        <fullName evidence="3">Uncharacterized protein</fullName>
    </submittedName>
</protein>
<name>A0AA39FXP3_9HYME</name>
<dbReference type="InterPro" id="IPR032062">
    <property type="entry name" value="DUF4803"/>
</dbReference>
<dbReference type="PANTHER" id="PTHR47890">
    <property type="entry name" value="LD24308P"/>
    <property type="match status" value="1"/>
</dbReference>
<dbReference type="PANTHER" id="PTHR47890:SF1">
    <property type="entry name" value="LD24308P"/>
    <property type="match status" value="1"/>
</dbReference>
<evidence type="ECO:0000313" key="3">
    <source>
        <dbReference type="EMBL" id="KAK0177633.1"/>
    </source>
</evidence>
<evidence type="ECO:0000313" key="4">
    <source>
        <dbReference type="Proteomes" id="UP001168990"/>
    </source>
</evidence>
<dbReference type="Proteomes" id="UP001168990">
    <property type="component" value="Unassembled WGS sequence"/>
</dbReference>
<feature type="chain" id="PRO_5041270551" evidence="2">
    <location>
        <begin position="21"/>
        <end position="1569"/>
    </location>
</feature>
<accession>A0AA39FXP3</accession>
<organism evidence="3 4">
    <name type="scientific">Microctonus aethiopoides</name>
    <dbReference type="NCBI Taxonomy" id="144406"/>
    <lineage>
        <taxon>Eukaryota</taxon>
        <taxon>Metazoa</taxon>
        <taxon>Ecdysozoa</taxon>
        <taxon>Arthropoda</taxon>
        <taxon>Hexapoda</taxon>
        <taxon>Insecta</taxon>
        <taxon>Pterygota</taxon>
        <taxon>Neoptera</taxon>
        <taxon>Endopterygota</taxon>
        <taxon>Hymenoptera</taxon>
        <taxon>Apocrita</taxon>
        <taxon>Ichneumonoidea</taxon>
        <taxon>Braconidae</taxon>
        <taxon>Euphorinae</taxon>
        <taxon>Microctonus</taxon>
    </lineage>
</organism>
<keyword evidence="1" id="KW-0175">Coiled coil</keyword>